<evidence type="ECO:0000256" key="1">
    <source>
        <dbReference type="ARBA" id="ARBA00023015"/>
    </source>
</evidence>
<dbReference type="PANTHER" id="PTHR24567:SF26">
    <property type="entry name" value="REGULATORY PROTEIN YEIL"/>
    <property type="match status" value="1"/>
</dbReference>
<dbReference type="AlphaFoldDB" id="A0A150WRJ3"/>
<reference evidence="6 7" key="1">
    <citation type="submission" date="2016-03" db="EMBL/GenBank/DDBJ databases">
        <authorList>
            <person name="Ploux O."/>
        </authorList>
    </citation>
    <scope>NUCLEOTIDE SEQUENCE [LARGE SCALE GENOMIC DNA]</scope>
    <source>
        <strain evidence="6 7">R0</strain>
    </source>
</reference>
<evidence type="ECO:0000256" key="3">
    <source>
        <dbReference type="ARBA" id="ARBA00023163"/>
    </source>
</evidence>
<dbReference type="GO" id="GO:0003677">
    <property type="term" value="F:DNA binding"/>
    <property type="evidence" value="ECO:0007669"/>
    <property type="project" value="UniProtKB-KW"/>
</dbReference>
<dbReference type="InterPro" id="IPR014710">
    <property type="entry name" value="RmlC-like_jellyroll"/>
</dbReference>
<gene>
    <name evidence="6" type="ORF">AZI86_08710</name>
</gene>
<dbReference type="PROSITE" id="PS51063">
    <property type="entry name" value="HTH_CRP_2"/>
    <property type="match status" value="1"/>
</dbReference>
<organism evidence="6 7">
    <name type="scientific">Bdellovibrio bacteriovorus</name>
    <dbReference type="NCBI Taxonomy" id="959"/>
    <lineage>
        <taxon>Bacteria</taxon>
        <taxon>Pseudomonadati</taxon>
        <taxon>Bdellovibrionota</taxon>
        <taxon>Bdellovibrionia</taxon>
        <taxon>Bdellovibrionales</taxon>
        <taxon>Pseudobdellovibrionaceae</taxon>
        <taxon>Bdellovibrio</taxon>
    </lineage>
</organism>
<dbReference type="Pfam" id="PF00027">
    <property type="entry name" value="cNMP_binding"/>
    <property type="match status" value="1"/>
</dbReference>
<accession>A0A150WRJ3</accession>
<dbReference type="SUPFAM" id="SSF51206">
    <property type="entry name" value="cAMP-binding domain-like"/>
    <property type="match status" value="1"/>
</dbReference>
<dbReference type="InterPro" id="IPR036388">
    <property type="entry name" value="WH-like_DNA-bd_sf"/>
</dbReference>
<evidence type="ECO:0000313" key="7">
    <source>
        <dbReference type="Proteomes" id="UP000075320"/>
    </source>
</evidence>
<evidence type="ECO:0000259" key="5">
    <source>
        <dbReference type="PROSITE" id="PS51063"/>
    </source>
</evidence>
<dbReference type="EMBL" id="LUKE01000001">
    <property type="protein sequence ID" value="KYG67082.1"/>
    <property type="molecule type" value="Genomic_DNA"/>
</dbReference>
<proteinExistence type="predicted"/>
<dbReference type="InterPro" id="IPR050397">
    <property type="entry name" value="Env_Response_Regulators"/>
</dbReference>
<dbReference type="CDD" id="cd00038">
    <property type="entry name" value="CAP_ED"/>
    <property type="match status" value="1"/>
</dbReference>
<evidence type="ECO:0000256" key="2">
    <source>
        <dbReference type="ARBA" id="ARBA00023125"/>
    </source>
</evidence>
<dbReference type="Gene3D" id="1.10.10.10">
    <property type="entry name" value="Winged helix-like DNA-binding domain superfamily/Winged helix DNA-binding domain"/>
    <property type="match status" value="1"/>
</dbReference>
<keyword evidence="7" id="KW-1185">Reference proteome</keyword>
<dbReference type="InterPro" id="IPR012318">
    <property type="entry name" value="HTH_CRP"/>
</dbReference>
<feature type="domain" description="Cyclic nucleotide-binding" evidence="4">
    <location>
        <begin position="32"/>
        <end position="142"/>
    </location>
</feature>
<dbReference type="SMART" id="SM00419">
    <property type="entry name" value="HTH_CRP"/>
    <property type="match status" value="1"/>
</dbReference>
<dbReference type="InterPro" id="IPR000595">
    <property type="entry name" value="cNMP-bd_dom"/>
</dbReference>
<evidence type="ECO:0000259" key="4">
    <source>
        <dbReference type="PROSITE" id="PS50042"/>
    </source>
</evidence>
<keyword evidence="3" id="KW-0804">Transcription</keyword>
<evidence type="ECO:0000313" key="6">
    <source>
        <dbReference type="EMBL" id="KYG67082.1"/>
    </source>
</evidence>
<name>A0A150WRJ3_BDEBC</name>
<sequence length="238" mass="26471">MESQTILNGGVNSLGFMGGQNITVPSTSNVPYEVIHVKEEEMIFKEGELSRGLYYVQSGCVKVVVNRSHARGRTTTNEYVTKLVSPGEYFGYKSLVKGSMTQSHAKAVKSTVLWLYPRELIQVAMNQASPLLKLLLNQAVGDLESFENISQLHYLASVQERIAYQLVLLADKFGVQTPNGISLNLKLTRNEFAQLASTINESLSRHLTEFKNEGLIDLNGKEIIIKNKDGLMKRSGNF</sequence>
<keyword evidence="2" id="KW-0238">DNA-binding</keyword>
<dbReference type="PANTHER" id="PTHR24567">
    <property type="entry name" value="CRP FAMILY TRANSCRIPTIONAL REGULATORY PROTEIN"/>
    <property type="match status" value="1"/>
</dbReference>
<dbReference type="GO" id="GO:0003700">
    <property type="term" value="F:DNA-binding transcription factor activity"/>
    <property type="evidence" value="ECO:0007669"/>
    <property type="project" value="TreeGrafter"/>
</dbReference>
<feature type="domain" description="HTH crp-type" evidence="5">
    <location>
        <begin position="156"/>
        <end position="229"/>
    </location>
</feature>
<dbReference type="Proteomes" id="UP000075320">
    <property type="component" value="Unassembled WGS sequence"/>
</dbReference>
<dbReference type="SUPFAM" id="SSF46785">
    <property type="entry name" value="Winged helix' DNA-binding domain"/>
    <property type="match status" value="1"/>
</dbReference>
<dbReference type="OrthoDB" id="9798104at2"/>
<dbReference type="PROSITE" id="PS50042">
    <property type="entry name" value="CNMP_BINDING_3"/>
    <property type="match status" value="1"/>
</dbReference>
<dbReference type="Pfam" id="PF13545">
    <property type="entry name" value="HTH_Crp_2"/>
    <property type="match status" value="1"/>
</dbReference>
<dbReference type="InterPro" id="IPR018490">
    <property type="entry name" value="cNMP-bd_dom_sf"/>
</dbReference>
<dbReference type="RefSeq" id="WP_061834659.1">
    <property type="nucleotide sequence ID" value="NZ_LUKE01000001.1"/>
</dbReference>
<keyword evidence="1" id="KW-0805">Transcription regulation</keyword>
<protein>
    <submittedName>
        <fullName evidence="6">Transcriptional regulator</fullName>
    </submittedName>
</protein>
<dbReference type="InterPro" id="IPR036390">
    <property type="entry name" value="WH_DNA-bd_sf"/>
</dbReference>
<dbReference type="GO" id="GO:0005829">
    <property type="term" value="C:cytosol"/>
    <property type="evidence" value="ECO:0007669"/>
    <property type="project" value="TreeGrafter"/>
</dbReference>
<dbReference type="Gene3D" id="2.60.120.10">
    <property type="entry name" value="Jelly Rolls"/>
    <property type="match status" value="1"/>
</dbReference>
<comment type="caution">
    <text evidence="6">The sequence shown here is derived from an EMBL/GenBank/DDBJ whole genome shotgun (WGS) entry which is preliminary data.</text>
</comment>